<dbReference type="EMBL" id="BMAU01021315">
    <property type="protein sequence ID" value="GFY12572.1"/>
    <property type="molecule type" value="Genomic_DNA"/>
</dbReference>
<reference evidence="1" key="1">
    <citation type="submission" date="2020-08" db="EMBL/GenBank/DDBJ databases">
        <title>Multicomponent nature underlies the extraordinary mechanical properties of spider dragline silk.</title>
        <authorList>
            <person name="Kono N."/>
            <person name="Nakamura H."/>
            <person name="Mori M."/>
            <person name="Yoshida Y."/>
            <person name="Ohtoshi R."/>
            <person name="Malay A.D."/>
            <person name="Moran D.A.P."/>
            <person name="Tomita M."/>
            <person name="Numata K."/>
            <person name="Arakawa K."/>
        </authorList>
    </citation>
    <scope>NUCLEOTIDE SEQUENCE</scope>
</reference>
<dbReference type="Proteomes" id="UP000887159">
    <property type="component" value="Unassembled WGS sequence"/>
</dbReference>
<gene>
    <name evidence="1" type="ORF">TNCV_2447631</name>
</gene>
<evidence type="ECO:0000313" key="1">
    <source>
        <dbReference type="EMBL" id="GFY12572.1"/>
    </source>
</evidence>
<sequence length="77" mass="8966">MSEPREWQESIPQTIMLSSPYLAHSYNGPRVFAFSRIRQRACVLYSIKCDSWENAACLHSVVIQLRYWQIAAFVADE</sequence>
<organism evidence="1 2">
    <name type="scientific">Trichonephila clavipes</name>
    <name type="common">Golden silk orbweaver</name>
    <name type="synonym">Nephila clavipes</name>
    <dbReference type="NCBI Taxonomy" id="2585209"/>
    <lineage>
        <taxon>Eukaryota</taxon>
        <taxon>Metazoa</taxon>
        <taxon>Ecdysozoa</taxon>
        <taxon>Arthropoda</taxon>
        <taxon>Chelicerata</taxon>
        <taxon>Arachnida</taxon>
        <taxon>Araneae</taxon>
        <taxon>Araneomorphae</taxon>
        <taxon>Entelegynae</taxon>
        <taxon>Araneoidea</taxon>
        <taxon>Nephilidae</taxon>
        <taxon>Trichonephila</taxon>
    </lineage>
</organism>
<name>A0A8X6SEV9_TRICX</name>
<evidence type="ECO:0000313" key="2">
    <source>
        <dbReference type="Proteomes" id="UP000887159"/>
    </source>
</evidence>
<comment type="caution">
    <text evidence="1">The sequence shown here is derived from an EMBL/GenBank/DDBJ whole genome shotgun (WGS) entry which is preliminary data.</text>
</comment>
<dbReference type="AlphaFoldDB" id="A0A8X6SEV9"/>
<accession>A0A8X6SEV9</accession>
<keyword evidence="2" id="KW-1185">Reference proteome</keyword>
<proteinExistence type="predicted"/>
<protein>
    <submittedName>
        <fullName evidence="1">Uncharacterized protein</fullName>
    </submittedName>
</protein>